<evidence type="ECO:0000313" key="1">
    <source>
        <dbReference type="EMBL" id="CAD5320470.1"/>
    </source>
</evidence>
<protein>
    <submittedName>
        <fullName evidence="1">(thale cress) hypothetical protein</fullName>
    </submittedName>
</protein>
<accession>A0A7G2EEP6</accession>
<dbReference type="AlphaFoldDB" id="A0A7G2EEP6"/>
<gene>
    <name evidence="1" type="ORF">AT9943_LOCUS8592</name>
</gene>
<reference evidence="1 2" key="1">
    <citation type="submission" date="2020-09" db="EMBL/GenBank/DDBJ databases">
        <authorList>
            <person name="Ashkenazy H."/>
        </authorList>
    </citation>
    <scope>NUCLEOTIDE SEQUENCE [LARGE SCALE GENOMIC DNA]</scope>
    <source>
        <strain evidence="2">cv. Cdm-0</strain>
    </source>
</reference>
<organism evidence="1 2">
    <name type="scientific">Arabidopsis thaliana</name>
    <name type="common">Mouse-ear cress</name>
    <dbReference type="NCBI Taxonomy" id="3702"/>
    <lineage>
        <taxon>Eukaryota</taxon>
        <taxon>Viridiplantae</taxon>
        <taxon>Streptophyta</taxon>
        <taxon>Embryophyta</taxon>
        <taxon>Tracheophyta</taxon>
        <taxon>Spermatophyta</taxon>
        <taxon>Magnoliopsida</taxon>
        <taxon>eudicotyledons</taxon>
        <taxon>Gunneridae</taxon>
        <taxon>Pentapetalae</taxon>
        <taxon>rosids</taxon>
        <taxon>malvids</taxon>
        <taxon>Brassicales</taxon>
        <taxon>Brassicaceae</taxon>
        <taxon>Camelineae</taxon>
        <taxon>Arabidopsis</taxon>
    </lineage>
</organism>
<evidence type="ECO:0000313" key="2">
    <source>
        <dbReference type="Proteomes" id="UP000516314"/>
    </source>
</evidence>
<dbReference type="EMBL" id="LR881467">
    <property type="protein sequence ID" value="CAD5320470.1"/>
    <property type="molecule type" value="Genomic_DNA"/>
</dbReference>
<dbReference type="Proteomes" id="UP000516314">
    <property type="component" value="Chromosome 2"/>
</dbReference>
<proteinExistence type="predicted"/>
<name>A0A7G2EEP6_ARATH</name>
<sequence length="67" mass="7412">MKEKQLLNIPILDLSLSLSVSVSVSLQLQNSSSASFQVNNRDRKTNSQGFYLGSSATPFSTLDWAYK</sequence>